<dbReference type="AlphaFoldDB" id="A0A543G3Z7"/>
<gene>
    <name evidence="1" type="ORF">BC670_1724</name>
</gene>
<reference evidence="1 2" key="1">
    <citation type="submission" date="2019-06" db="EMBL/GenBank/DDBJ databases">
        <title>Genomic Encyclopedia of Archaeal and Bacterial Type Strains, Phase II (KMG-II): from individual species to whole genera.</title>
        <authorList>
            <person name="Goeker M."/>
        </authorList>
    </citation>
    <scope>NUCLEOTIDE SEQUENCE [LARGE SCALE GENOMIC DNA]</scope>
    <source>
        <strain evidence="1 2">DSM 24789</strain>
    </source>
</reference>
<name>A0A543G3Z7_9FLAO</name>
<sequence>MLGKMVALFFKLFFYIDYGIQNYIIYKIIGINDDYYVVNHEICCL</sequence>
<dbReference type="EMBL" id="VFPJ01000001">
    <property type="protein sequence ID" value="TQM40812.1"/>
    <property type="molecule type" value="Genomic_DNA"/>
</dbReference>
<comment type="caution">
    <text evidence="1">The sequence shown here is derived from an EMBL/GenBank/DDBJ whole genome shotgun (WGS) entry which is preliminary data.</text>
</comment>
<protein>
    <submittedName>
        <fullName evidence="1">Uncharacterized protein</fullName>
    </submittedName>
</protein>
<organism evidence="1 2">
    <name type="scientific">Flavobacterium branchiophilum</name>
    <dbReference type="NCBI Taxonomy" id="55197"/>
    <lineage>
        <taxon>Bacteria</taxon>
        <taxon>Pseudomonadati</taxon>
        <taxon>Bacteroidota</taxon>
        <taxon>Flavobacteriia</taxon>
        <taxon>Flavobacteriales</taxon>
        <taxon>Flavobacteriaceae</taxon>
        <taxon>Flavobacterium</taxon>
    </lineage>
</organism>
<evidence type="ECO:0000313" key="2">
    <source>
        <dbReference type="Proteomes" id="UP000320773"/>
    </source>
</evidence>
<dbReference type="Proteomes" id="UP000320773">
    <property type="component" value="Unassembled WGS sequence"/>
</dbReference>
<evidence type="ECO:0000313" key="1">
    <source>
        <dbReference type="EMBL" id="TQM40812.1"/>
    </source>
</evidence>
<accession>A0A543G3Z7</accession>
<proteinExistence type="predicted"/>